<dbReference type="InterPro" id="IPR058062">
    <property type="entry name" value="SCO7613_C"/>
</dbReference>
<feature type="transmembrane region" description="Helical" evidence="2">
    <location>
        <begin position="1413"/>
        <end position="1433"/>
    </location>
</feature>
<dbReference type="EMBL" id="JBHTBJ010000017">
    <property type="protein sequence ID" value="MFC7276820.1"/>
    <property type="molecule type" value="Genomic_DNA"/>
</dbReference>
<feature type="transmembrane region" description="Helical" evidence="2">
    <location>
        <begin position="977"/>
        <end position="996"/>
    </location>
</feature>
<keyword evidence="2" id="KW-1133">Transmembrane helix</keyword>
<feature type="compositionally biased region" description="Pro residues" evidence="1">
    <location>
        <begin position="79"/>
        <end position="96"/>
    </location>
</feature>
<dbReference type="PANTHER" id="PTHR45691:SF6">
    <property type="entry name" value="PROTEIN DIAPHANOUS"/>
    <property type="match status" value="1"/>
</dbReference>
<dbReference type="Proteomes" id="UP001596548">
    <property type="component" value="Unassembled WGS sequence"/>
</dbReference>
<evidence type="ECO:0000313" key="3">
    <source>
        <dbReference type="EMBL" id="MFC7276820.1"/>
    </source>
</evidence>
<evidence type="ECO:0000256" key="2">
    <source>
        <dbReference type="SAM" id="Phobius"/>
    </source>
</evidence>
<feature type="transmembrane region" description="Helical" evidence="2">
    <location>
        <begin position="1247"/>
        <end position="1266"/>
    </location>
</feature>
<reference evidence="4" key="1">
    <citation type="journal article" date="2019" name="Int. J. Syst. Evol. Microbiol.">
        <title>The Global Catalogue of Microorganisms (GCM) 10K type strain sequencing project: providing services to taxonomists for standard genome sequencing and annotation.</title>
        <authorList>
            <consortium name="The Broad Institute Genomics Platform"/>
            <consortium name="The Broad Institute Genome Sequencing Center for Infectious Disease"/>
            <person name="Wu L."/>
            <person name="Ma J."/>
        </authorList>
    </citation>
    <scope>NUCLEOTIDE SEQUENCE [LARGE SCALE GENOMIC DNA]</scope>
    <source>
        <strain evidence="4">XZYJT-10</strain>
    </source>
</reference>
<comment type="caution">
    <text evidence="3">The sequence shown here is derived from an EMBL/GenBank/DDBJ whole genome shotgun (WGS) entry which is preliminary data.</text>
</comment>
<feature type="transmembrane region" description="Helical" evidence="2">
    <location>
        <begin position="1630"/>
        <end position="1647"/>
    </location>
</feature>
<dbReference type="NCBIfam" id="NF047321">
    <property type="entry name" value="SCO7613_CTERM"/>
    <property type="match status" value="1"/>
</dbReference>
<feature type="transmembrane region" description="Helical" evidence="2">
    <location>
        <begin position="722"/>
        <end position="740"/>
    </location>
</feature>
<feature type="transmembrane region" description="Helical" evidence="2">
    <location>
        <begin position="1576"/>
        <end position="1595"/>
    </location>
</feature>
<feature type="compositionally biased region" description="Low complexity" evidence="1">
    <location>
        <begin position="143"/>
        <end position="182"/>
    </location>
</feature>
<feature type="transmembrane region" description="Helical" evidence="2">
    <location>
        <begin position="859"/>
        <end position="881"/>
    </location>
</feature>
<feature type="transmembrane region" description="Helical" evidence="2">
    <location>
        <begin position="697"/>
        <end position="715"/>
    </location>
</feature>
<feature type="transmembrane region" description="Helical" evidence="2">
    <location>
        <begin position="1299"/>
        <end position="1320"/>
    </location>
</feature>
<feature type="transmembrane region" description="Helical" evidence="2">
    <location>
        <begin position="1440"/>
        <end position="1459"/>
    </location>
</feature>
<feature type="transmembrane region" description="Helical" evidence="2">
    <location>
        <begin position="1103"/>
        <end position="1120"/>
    </location>
</feature>
<feature type="transmembrane region" description="Helical" evidence="2">
    <location>
        <begin position="563"/>
        <end position="584"/>
    </location>
</feature>
<feature type="transmembrane region" description="Helical" evidence="2">
    <location>
        <begin position="746"/>
        <end position="763"/>
    </location>
</feature>
<feature type="transmembrane region" description="Helical" evidence="2">
    <location>
        <begin position="1713"/>
        <end position="1732"/>
    </location>
</feature>
<feature type="transmembrane region" description="Helical" evidence="2">
    <location>
        <begin position="1785"/>
        <end position="1801"/>
    </location>
</feature>
<dbReference type="InterPro" id="IPR051412">
    <property type="entry name" value="Formin_Homology_Diaphanous_sf"/>
</dbReference>
<feature type="transmembrane region" description="Helical" evidence="2">
    <location>
        <begin position="615"/>
        <end position="635"/>
    </location>
</feature>
<feature type="transmembrane region" description="Helical" evidence="2">
    <location>
        <begin position="1500"/>
        <end position="1519"/>
    </location>
</feature>
<feature type="transmembrane region" description="Helical" evidence="2">
    <location>
        <begin position="1273"/>
        <end position="1293"/>
    </location>
</feature>
<feature type="region of interest" description="Disordered" evidence="1">
    <location>
        <begin position="53"/>
        <end position="260"/>
    </location>
</feature>
<feature type="transmembrane region" description="Helical" evidence="2">
    <location>
        <begin position="536"/>
        <end position="557"/>
    </location>
</feature>
<feature type="transmembrane region" description="Helical" evidence="2">
    <location>
        <begin position="1659"/>
        <end position="1679"/>
    </location>
</feature>
<dbReference type="RefSeq" id="WP_378971622.1">
    <property type="nucleotide sequence ID" value="NZ_JBHTBJ010000017.1"/>
</dbReference>
<feature type="transmembrane region" description="Helical" evidence="2">
    <location>
        <begin position="919"/>
        <end position="938"/>
    </location>
</feature>
<feature type="transmembrane region" description="Helical" evidence="2">
    <location>
        <begin position="1549"/>
        <end position="1570"/>
    </location>
</feature>
<feature type="transmembrane region" description="Helical" evidence="2">
    <location>
        <begin position="792"/>
        <end position="812"/>
    </location>
</feature>
<accession>A0ABW2HUR0</accession>
<feature type="transmembrane region" description="Helical" evidence="2">
    <location>
        <begin position="1127"/>
        <end position="1146"/>
    </location>
</feature>
<feature type="transmembrane region" description="Helical" evidence="2">
    <location>
        <begin position="292"/>
        <end position="312"/>
    </location>
</feature>
<feature type="transmembrane region" description="Helical" evidence="2">
    <location>
        <begin position="1354"/>
        <end position="1377"/>
    </location>
</feature>
<feature type="transmembrane region" description="Helical" evidence="2">
    <location>
        <begin position="1213"/>
        <end position="1235"/>
    </location>
</feature>
<feature type="transmembrane region" description="Helical" evidence="2">
    <location>
        <begin position="1152"/>
        <end position="1169"/>
    </location>
</feature>
<feature type="transmembrane region" description="Helical" evidence="2">
    <location>
        <begin position="1052"/>
        <end position="1070"/>
    </location>
</feature>
<proteinExistence type="predicted"/>
<feature type="transmembrane region" description="Helical" evidence="2">
    <location>
        <begin position="1008"/>
        <end position="1032"/>
    </location>
</feature>
<feature type="transmembrane region" description="Helical" evidence="2">
    <location>
        <begin position="893"/>
        <end position="913"/>
    </location>
</feature>
<feature type="transmembrane region" description="Helical" evidence="2">
    <location>
        <begin position="405"/>
        <end position="424"/>
    </location>
</feature>
<evidence type="ECO:0000313" key="4">
    <source>
        <dbReference type="Proteomes" id="UP001596548"/>
    </source>
</evidence>
<organism evidence="3 4">
    <name type="scientific">Paractinoplanes rhizophilus</name>
    <dbReference type="NCBI Taxonomy" id="1416877"/>
    <lineage>
        <taxon>Bacteria</taxon>
        <taxon>Bacillati</taxon>
        <taxon>Actinomycetota</taxon>
        <taxon>Actinomycetes</taxon>
        <taxon>Micromonosporales</taxon>
        <taxon>Micromonosporaceae</taxon>
        <taxon>Paractinoplanes</taxon>
    </lineage>
</organism>
<keyword evidence="2" id="KW-0472">Membrane</keyword>
<feature type="compositionally biased region" description="Basic residues" evidence="1">
    <location>
        <begin position="60"/>
        <end position="72"/>
    </location>
</feature>
<feature type="compositionally biased region" description="Pro residues" evidence="1">
    <location>
        <begin position="208"/>
        <end position="218"/>
    </location>
</feature>
<feature type="compositionally biased region" description="Gly residues" evidence="1">
    <location>
        <begin position="183"/>
        <end position="194"/>
    </location>
</feature>
<feature type="region of interest" description="Disordered" evidence="1">
    <location>
        <begin position="460"/>
        <end position="485"/>
    </location>
</feature>
<feature type="transmembrane region" description="Helical" evidence="2">
    <location>
        <begin position="1607"/>
        <end position="1624"/>
    </location>
</feature>
<sequence>MGQAGKSDSYDEELARIDASIAELKIRDMAAAKERTTIAAKIQAAQFQRDILAHANQQSKAKKAAKSRRVRRKPAEEFAPPPPPSGHRGETPPPAPSGHRGEAPPPPPGARPSGAPPPPGATPMTEAPPPPPGARPAGPPPTMTTGSPTTGSASAGSGPTGAAATGSATGNSATGSSATTGSGTTGSGTTGSGTTGRRRGGGTGPRPEWAPPGSPHTGPPGVATDGVTALVDDPPPTERVAPPPRRAGFTGGEQHPPEASTQSVQNILLALGALLIGVAAVVFAGVAVSSPLARALILAIFTAIALVAAPGIAQRGLSSTAETIAAVGLALLPMTLYVLHGTSLADGPRVSLQIYLGVTFAITSVAAFLYATATRLSAPRYATVVALQPVPLLLAYPSIESPAGWGMALTVVAVLDLLLLTTVIRSGRLVPQWPIGRPVGADRETLAAADAGAADYLRRGDPADPGSYSADAPPRPESLPEEPDLIISGMTGPRRRWLRTRIFPGPRPAGAPPAGSVPLAPPATPPSADWLRELTFALLCVASAGALLYSSVALLQARAVPDAMRSSLVLVLAALVAVAAAGLLDNLPARNITGGVLTLAVIGSAARTADVVDPRWTLVVAAATVAVAGAVVGLLPQPVRVGPEIASACALVILGVFLTIDGLRAALAPLSAARPIWHADTAAYAQKIADAAGPSGWLLALSALLLTIAAALALPRNWRHEGAVIGVALTALAVPASLGLRWSEAPWPLVLAAIAIGGAGLAAGTKRIAVTHVAAAGTVGLFGAGAALSASWLTAAVLTALAGAGVMIAVAARQIPIRLYAWLVGDWASGAAALALPGAVVTGALAVSDKGAGPPPTEAVTVPALAVGFLAVAATLSYAAVFQVARREISVPLTAGAGLGAVALALAALLAPGATAPDIWVGALLLIAAGLLFFAKSIDNGRRSDRVLDGPDIAAAAATVAICGALARVFALAFPEAPLAVAGVVVLIVALGVAALPDDWRRGPVRGLALAGVVVGAIAGWQALAGGVKIIALHGPVWAGDLTQYPTTAPAGAWQAPFALIVVAIAAAFAAPRPWSYAISATAGALAAIGTPFAIGLPWWSPLLVGGAVGVAYAMAAVAATDPRAALSRAVAAAAVLLHAAGAGLARPWSTGAALLIIAAIGALTAVMARTPVAYTVAPEDAPLDSGGFWSPVVTEADLARDDTGMPRHRAQIGGAATGAMLLALPGVFAALAAAQDYGAESSGAQVVLTAALAASSLSLALLALIARWIPQYLPWATVGLVLGATITAFASIPTDYSTALYAAAAALLGVLAELLRGAIPAPGLTVARSRSWSGSRYAARWTSLRPSGLSNRWLVDPATSAVVLALVPTLLAIFSITPALRAALVDPLQQMRHIWDGPIPALSQPASGYVDATSVLAIVLLTGAAALAAIGFGGKTSEAVPVILPGVAITILIAPIALHAPFPAATTAGLVVFTIAMLGLALTPPPAGGRAGLLRTTRTIVFVIGLLAGNAGLAGSLARQDLTLFTLGSAVGVGLVAALAGRTQTARILGWLFAAVMAQLFVLAAAIAGGVTREWAAFGVLGVGAGLLIIEATVPRLGLPQYRAEATTVEWAGYTSAVLAGALAFDSPAHLAALLAAWGAVLGLAASRTGRSPSQRRLLFWLAVGFEIVGWWLFIALADVALPEAYTLPFAALALAVGVVESRTRTDLSSWAAYGPALLAAFVPTIGIVLAGNGGDLREVLLLLAAVATLIVGSTYRQQAPVVVGAVATAITAIHFAVTLVGPWLVLLPLGIVLLIFGATNENRRRTREGLRDALVKMR</sequence>
<gene>
    <name evidence="3" type="ORF">ACFQS1_22750</name>
</gene>
<feature type="transmembrane region" description="Helical" evidence="2">
    <location>
        <begin position="1465"/>
        <end position="1488"/>
    </location>
</feature>
<dbReference type="PANTHER" id="PTHR45691">
    <property type="entry name" value="PROTEIN DIAPHANOUS"/>
    <property type="match status" value="1"/>
</dbReference>
<feature type="transmembrane region" description="Helical" evidence="2">
    <location>
        <begin position="1077"/>
        <end position="1097"/>
    </location>
</feature>
<feature type="compositionally biased region" description="Pro residues" evidence="1">
    <location>
        <begin position="103"/>
        <end position="142"/>
    </location>
</feature>
<evidence type="ECO:0000256" key="1">
    <source>
        <dbReference type="SAM" id="MobiDB-lite"/>
    </source>
</evidence>
<name>A0ABW2HUR0_9ACTN</name>
<feature type="transmembrane region" description="Helical" evidence="2">
    <location>
        <begin position="819"/>
        <end position="847"/>
    </location>
</feature>
<feature type="transmembrane region" description="Helical" evidence="2">
    <location>
        <begin position="352"/>
        <end position="371"/>
    </location>
</feature>
<feature type="transmembrane region" description="Helical" evidence="2">
    <location>
        <begin position="1525"/>
        <end position="1542"/>
    </location>
</feature>
<keyword evidence="4" id="KW-1185">Reference proteome</keyword>
<feature type="transmembrane region" description="Helical" evidence="2">
    <location>
        <begin position="1738"/>
        <end position="1754"/>
    </location>
</feature>
<feature type="transmembrane region" description="Helical" evidence="2">
    <location>
        <begin position="950"/>
        <end position="971"/>
    </location>
</feature>
<feature type="transmembrane region" description="Helical" evidence="2">
    <location>
        <begin position="324"/>
        <end position="340"/>
    </location>
</feature>
<feature type="transmembrane region" description="Helical" evidence="2">
    <location>
        <begin position="647"/>
        <end position="667"/>
    </location>
</feature>
<feature type="transmembrane region" description="Helical" evidence="2">
    <location>
        <begin position="267"/>
        <end position="286"/>
    </location>
</feature>
<keyword evidence="2" id="KW-0812">Transmembrane</keyword>
<protein>
    <submittedName>
        <fullName evidence="3">SCO7613 C-terminal domain-containing membrane protein</fullName>
    </submittedName>
</protein>